<accession>A0A178J854</accession>
<dbReference type="InterPro" id="IPR002347">
    <property type="entry name" value="SDR_fam"/>
</dbReference>
<dbReference type="GeneID" id="78077981"/>
<proteinExistence type="inferred from homology"/>
<dbReference type="EMBL" id="JAPFIT010000010">
    <property type="protein sequence ID" value="MDC5739348.1"/>
    <property type="molecule type" value="Genomic_DNA"/>
</dbReference>
<dbReference type="Pfam" id="PF00106">
    <property type="entry name" value="adh_short"/>
    <property type="match status" value="1"/>
</dbReference>
<dbReference type="Proteomes" id="UP000094761">
    <property type="component" value="Unassembled WGS sequence"/>
</dbReference>
<name>A0A178J854_9VIBR</name>
<evidence type="ECO:0000313" key="6">
    <source>
        <dbReference type="Proteomes" id="UP000094761"/>
    </source>
</evidence>
<gene>
    <name evidence="5" type="ORF">AZ468_19850</name>
    <name evidence="4" type="ORF">OPW20_04690</name>
</gene>
<reference evidence="4" key="2">
    <citation type="submission" date="2022-11" db="EMBL/GenBank/DDBJ databases">
        <title>Role of the vibriolysin VemA secreted by the emergent pathogen Vibrio europaeus in the colonization of Manila clam mucus.</title>
        <authorList>
            <person name="Martinez C."/>
            <person name="Rodriguez S."/>
            <person name="Vences A."/>
            <person name="Barja J.L."/>
            <person name="Toranzo A.E."/>
            <person name="Dubert J."/>
        </authorList>
    </citation>
    <scope>NUCLEOTIDE SEQUENCE</scope>
    <source>
        <strain evidence="4">3454</strain>
    </source>
</reference>
<protein>
    <submittedName>
        <fullName evidence="4 5">Oxidoreductase</fullName>
    </submittedName>
</protein>
<evidence type="ECO:0000313" key="5">
    <source>
        <dbReference type="EMBL" id="OAM97789.1"/>
    </source>
</evidence>
<sequence length="261" mass="28027">MQKVILVTGATDGIGFETAKMLTRQGHHVLIHGRNLSKLKHVEETLSQLGNVSSYVADLSDLSDVDKLSQQLISNFETIDVVINNAGVFSTQQPRTEEGLDVRFVVNTLAPYKLTKALLPLLPSDGRVVNLSSAAQGSVSIEALIGNKALTDGDAYAQSKLALTMWSRHLGIAHKDTGPVIVSVNPKSLLGSKMVKDAFGIAGGDLSLGADILVRASLSAEFSNAHGLYFDNDLERFSDPHMDALDDIKVQQVIKAIEPLV</sequence>
<dbReference type="PRINTS" id="PR00081">
    <property type="entry name" value="GDHRDH"/>
</dbReference>
<evidence type="ECO:0000256" key="2">
    <source>
        <dbReference type="ARBA" id="ARBA00023002"/>
    </source>
</evidence>
<dbReference type="Proteomes" id="UP001150001">
    <property type="component" value="Unassembled WGS sequence"/>
</dbReference>
<dbReference type="InterPro" id="IPR036291">
    <property type="entry name" value="NAD(P)-bd_dom_sf"/>
</dbReference>
<dbReference type="AlphaFoldDB" id="A0A178J854"/>
<dbReference type="Gene3D" id="3.40.50.720">
    <property type="entry name" value="NAD(P)-binding Rossmann-like Domain"/>
    <property type="match status" value="1"/>
</dbReference>
<organism evidence="5 6">
    <name type="scientific">Vibrio europaeus</name>
    <dbReference type="NCBI Taxonomy" id="300876"/>
    <lineage>
        <taxon>Bacteria</taxon>
        <taxon>Pseudomonadati</taxon>
        <taxon>Pseudomonadota</taxon>
        <taxon>Gammaproteobacteria</taxon>
        <taxon>Vibrionales</taxon>
        <taxon>Vibrionaceae</taxon>
        <taxon>Vibrio</taxon>
        <taxon>Vibrio oreintalis group</taxon>
    </lineage>
</organism>
<dbReference type="PRINTS" id="PR00080">
    <property type="entry name" value="SDRFAMILY"/>
</dbReference>
<comment type="caution">
    <text evidence="5">The sequence shown here is derived from an EMBL/GenBank/DDBJ whole genome shotgun (WGS) entry which is preliminary data.</text>
</comment>
<dbReference type="GO" id="GO:0016491">
    <property type="term" value="F:oxidoreductase activity"/>
    <property type="evidence" value="ECO:0007669"/>
    <property type="project" value="UniProtKB-KW"/>
</dbReference>
<evidence type="ECO:0000256" key="3">
    <source>
        <dbReference type="RuleBase" id="RU000363"/>
    </source>
</evidence>
<dbReference type="SUPFAM" id="SSF51735">
    <property type="entry name" value="NAD(P)-binding Rossmann-fold domains"/>
    <property type="match status" value="1"/>
</dbReference>
<dbReference type="PANTHER" id="PTHR24320:SF148">
    <property type="entry name" value="NAD(P)-BINDING ROSSMANN-FOLD SUPERFAMILY PROTEIN"/>
    <property type="match status" value="1"/>
</dbReference>
<dbReference type="OrthoDB" id="109589at2"/>
<comment type="similarity">
    <text evidence="1 3">Belongs to the short-chain dehydrogenases/reductases (SDR) family.</text>
</comment>
<dbReference type="RefSeq" id="WP_069668960.1">
    <property type="nucleotide sequence ID" value="NZ_JAPFIM010000018.1"/>
</dbReference>
<dbReference type="EMBL" id="LUAX01000007">
    <property type="protein sequence ID" value="OAM97789.1"/>
    <property type="molecule type" value="Genomic_DNA"/>
</dbReference>
<dbReference type="InterPro" id="IPR020904">
    <property type="entry name" value="Sc_DH/Rdtase_CS"/>
</dbReference>
<dbReference type="PROSITE" id="PS00061">
    <property type="entry name" value="ADH_SHORT"/>
    <property type="match status" value="1"/>
</dbReference>
<keyword evidence="2" id="KW-0560">Oxidoreductase</keyword>
<evidence type="ECO:0000313" key="7">
    <source>
        <dbReference type="Proteomes" id="UP001150001"/>
    </source>
</evidence>
<reference evidence="5 6" key="1">
    <citation type="submission" date="2016-03" db="EMBL/GenBank/DDBJ databases">
        <title>Draft genome sequence of the Vibrio tubiashii subs. europaeus.</title>
        <authorList>
            <person name="Spinard E."/>
            <person name="Dubert J."/>
            <person name="Nelson D.R."/>
            <person name="Barja J.L."/>
        </authorList>
    </citation>
    <scope>NUCLEOTIDE SEQUENCE [LARGE SCALE GENOMIC DNA]</scope>
    <source>
        <strain evidence="6">PP-638</strain>
        <strain evidence="5">PP2-638</strain>
    </source>
</reference>
<evidence type="ECO:0000313" key="4">
    <source>
        <dbReference type="EMBL" id="MDC5739348.1"/>
    </source>
</evidence>
<keyword evidence="7" id="KW-1185">Reference proteome</keyword>
<evidence type="ECO:0000256" key="1">
    <source>
        <dbReference type="ARBA" id="ARBA00006484"/>
    </source>
</evidence>
<dbReference type="PANTHER" id="PTHR24320">
    <property type="entry name" value="RETINOL DEHYDROGENASE"/>
    <property type="match status" value="1"/>
</dbReference>